<evidence type="ECO:0000313" key="4">
    <source>
        <dbReference type="EMBL" id="QUO42232.1"/>
    </source>
</evidence>
<evidence type="ECO:0000313" key="3">
    <source>
        <dbReference type="EMBL" id="QQE75144.1"/>
    </source>
</evidence>
<proteinExistence type="predicted"/>
<reference evidence="3 5" key="1">
    <citation type="submission" date="2020-12" db="EMBL/GenBank/DDBJ databases">
        <title>strain FJAT-54423T represents a novel species of the genus Brevibacillus.</title>
        <authorList>
            <person name="Tang R."/>
        </authorList>
    </citation>
    <scope>NUCLEOTIDE SEQUENCE [LARGE SCALE GENOMIC DNA]</scope>
    <source>
        <strain evidence="3 5">FJAT-54423</strain>
    </source>
</reference>
<dbReference type="EMBL" id="CP066308">
    <property type="protein sequence ID" value="QQE75144.1"/>
    <property type="molecule type" value="Genomic_DNA"/>
</dbReference>
<keyword evidence="6" id="KW-1185">Reference proteome</keyword>
<accession>A0A7T5EM39</accession>
<evidence type="ECO:0000313" key="5">
    <source>
        <dbReference type="Proteomes" id="UP000595847"/>
    </source>
</evidence>
<evidence type="ECO:0000259" key="2">
    <source>
        <dbReference type="PROSITE" id="PS51272"/>
    </source>
</evidence>
<feature type="chain" id="PRO_5032946165" evidence="1">
    <location>
        <begin position="27"/>
        <end position="372"/>
    </location>
</feature>
<keyword evidence="1" id="KW-0732">Signal</keyword>
<name>A0A7T5EM39_9BACL</name>
<feature type="domain" description="SLH" evidence="2">
    <location>
        <begin position="25"/>
        <end position="88"/>
    </location>
</feature>
<dbReference type="AlphaFoldDB" id="A0A7T5EM39"/>
<organism evidence="3 5">
    <name type="scientific">Brevibacillus composti</name>
    <dbReference type="NCBI Taxonomy" id="2796470"/>
    <lineage>
        <taxon>Bacteria</taxon>
        <taxon>Bacillati</taxon>
        <taxon>Bacillota</taxon>
        <taxon>Bacilli</taxon>
        <taxon>Bacillales</taxon>
        <taxon>Paenibacillaceae</taxon>
        <taxon>Brevibacillus</taxon>
    </lineage>
</organism>
<evidence type="ECO:0000313" key="6">
    <source>
        <dbReference type="Proteomes" id="UP000677234"/>
    </source>
</evidence>
<dbReference type="Pfam" id="PF00395">
    <property type="entry name" value="SLH"/>
    <property type="match status" value="1"/>
</dbReference>
<sequence>MGKRYFLMLLVAVLWLQSLFAGQASAAWIYDDIDGHWAEKEIRFLAERGIYKSGGNRHFQPDKTVSRGEALALVNRVLEDVFGRLAEPQTKPYIDYRYPLRGEIDSLTTNMQAMLDVHTGFVNPFRPGDQMIYNLHLASNGFLMKKPQKDNPQWWMSTPYLQYPLSREEASMILFYVLAPYKLRVLEPKVEEVQPFYEGYYQWKQKSMYVDTVSPYAEGIREFGLFHVTRNFDPYTNVTRGQFAVVLARLHQYLQTDAGKQFKEGPKRQQIAANLFLTAANQAFQDRNQKRLFTYVSESAMESLTKLEVKLPLHSIQSVLKIQKDEGTSEKLWVVGQYEHRQVGPYELEFLFEKSNANPFGKKITSITFRER</sequence>
<dbReference type="Proteomes" id="UP000677234">
    <property type="component" value="Chromosome"/>
</dbReference>
<evidence type="ECO:0000256" key="1">
    <source>
        <dbReference type="SAM" id="SignalP"/>
    </source>
</evidence>
<dbReference type="EMBL" id="CP073708">
    <property type="protein sequence ID" value="QUO42232.1"/>
    <property type="molecule type" value="Genomic_DNA"/>
</dbReference>
<gene>
    <name evidence="3" type="ORF">JD108_04215</name>
    <name evidence="4" type="ORF">KDJ56_04215</name>
</gene>
<dbReference type="InterPro" id="IPR001119">
    <property type="entry name" value="SLH_dom"/>
</dbReference>
<reference evidence="4" key="2">
    <citation type="submission" date="2021-04" db="EMBL/GenBank/DDBJ databases">
        <title>Brevibacillus composti FJAT-54423, complete genome.</title>
        <authorList>
            <person name="Tang R."/>
        </authorList>
    </citation>
    <scope>NUCLEOTIDE SEQUENCE</scope>
    <source>
        <strain evidence="4">FJAT-54424</strain>
    </source>
</reference>
<dbReference type="PROSITE" id="PS51272">
    <property type="entry name" value="SLH"/>
    <property type="match status" value="1"/>
</dbReference>
<dbReference type="RefSeq" id="WP_198828674.1">
    <property type="nucleotide sequence ID" value="NZ_CP066308.1"/>
</dbReference>
<dbReference type="KEGG" id="bcop:JD108_04215"/>
<dbReference type="Proteomes" id="UP000595847">
    <property type="component" value="Chromosome"/>
</dbReference>
<feature type="signal peptide" evidence="1">
    <location>
        <begin position="1"/>
        <end position="26"/>
    </location>
</feature>
<protein>
    <submittedName>
        <fullName evidence="3">S-layer homology domain-containing protein</fullName>
    </submittedName>
</protein>